<accession>A0A0L6CJ82</accession>
<dbReference type="PRINTS" id="PR00411">
    <property type="entry name" value="PNDRDTASEI"/>
</dbReference>
<dbReference type="Proteomes" id="UP000037397">
    <property type="component" value="Unassembled WGS sequence"/>
</dbReference>
<dbReference type="Pfam" id="PF14759">
    <property type="entry name" value="Reductase_C"/>
    <property type="match status" value="1"/>
</dbReference>
<dbReference type="GO" id="GO:0005737">
    <property type="term" value="C:cytoplasm"/>
    <property type="evidence" value="ECO:0007669"/>
    <property type="project" value="TreeGrafter"/>
</dbReference>
<evidence type="ECO:0000256" key="4">
    <source>
        <dbReference type="ARBA" id="ARBA00023002"/>
    </source>
</evidence>
<organism evidence="7 8">
    <name type="scientific">Luteipulveratus halotolerans</name>
    <dbReference type="NCBI Taxonomy" id="1631356"/>
    <lineage>
        <taxon>Bacteria</taxon>
        <taxon>Bacillati</taxon>
        <taxon>Actinomycetota</taxon>
        <taxon>Actinomycetes</taxon>
        <taxon>Micrococcales</taxon>
        <taxon>Dermacoccaceae</taxon>
        <taxon>Luteipulveratus</taxon>
    </lineage>
</organism>
<evidence type="ECO:0000313" key="8">
    <source>
        <dbReference type="Proteomes" id="UP000037397"/>
    </source>
</evidence>
<dbReference type="STRING" id="1631356.VV01_11005"/>
<dbReference type="InterPro" id="IPR050446">
    <property type="entry name" value="FAD-oxidoreductase/Apoptosis"/>
</dbReference>
<dbReference type="InterPro" id="IPR023753">
    <property type="entry name" value="FAD/NAD-binding_dom"/>
</dbReference>
<dbReference type="InterPro" id="IPR016156">
    <property type="entry name" value="FAD/NAD-linked_Rdtase_dimer_sf"/>
</dbReference>
<dbReference type="AlphaFoldDB" id="A0A0L6CJ82"/>
<dbReference type="InterPro" id="IPR028202">
    <property type="entry name" value="Reductase_C"/>
</dbReference>
<feature type="domain" description="FAD/NAD(P)-binding" evidence="5">
    <location>
        <begin position="6"/>
        <end position="300"/>
    </location>
</feature>
<dbReference type="Pfam" id="PF07992">
    <property type="entry name" value="Pyr_redox_2"/>
    <property type="match status" value="1"/>
</dbReference>
<evidence type="ECO:0000256" key="1">
    <source>
        <dbReference type="ARBA" id="ARBA00001974"/>
    </source>
</evidence>
<dbReference type="GO" id="GO:0016651">
    <property type="term" value="F:oxidoreductase activity, acting on NAD(P)H"/>
    <property type="evidence" value="ECO:0007669"/>
    <property type="project" value="TreeGrafter"/>
</dbReference>
<keyword evidence="8" id="KW-1185">Reference proteome</keyword>
<dbReference type="SUPFAM" id="SSF51905">
    <property type="entry name" value="FAD/NAD(P)-binding domain"/>
    <property type="match status" value="1"/>
</dbReference>
<dbReference type="SUPFAM" id="SSF55424">
    <property type="entry name" value="FAD/NAD-linked reductases, dimerisation (C-terminal) domain"/>
    <property type="match status" value="1"/>
</dbReference>
<dbReference type="PANTHER" id="PTHR43557">
    <property type="entry name" value="APOPTOSIS-INDUCING FACTOR 1"/>
    <property type="match status" value="1"/>
</dbReference>
<evidence type="ECO:0000313" key="7">
    <source>
        <dbReference type="EMBL" id="KNX37558.1"/>
    </source>
</evidence>
<keyword evidence="3" id="KW-0274">FAD</keyword>
<dbReference type="InterPro" id="IPR036188">
    <property type="entry name" value="FAD/NAD-bd_sf"/>
</dbReference>
<gene>
    <name evidence="7" type="ORF">VV01_11005</name>
</gene>
<evidence type="ECO:0000256" key="2">
    <source>
        <dbReference type="ARBA" id="ARBA00022630"/>
    </source>
</evidence>
<dbReference type="Gene3D" id="3.30.390.30">
    <property type="match status" value="1"/>
</dbReference>
<keyword evidence="2" id="KW-0285">Flavoprotein</keyword>
<dbReference type="PRINTS" id="PR00368">
    <property type="entry name" value="FADPNR"/>
</dbReference>
<sequence>MADKRRIVVVGGGLAGAKTVEALRERGFDGPLLVVSAEDRLPYERPPLSKDYLQTGEGLDDATVHPVEWYDEQHVELRRGERATALDVQARTVRTDAGDDLPYDTLVLATGATPRRLDLPGADFDGVLSLRTVEDSDRLRAAFADGARVVIIGGGWIGLETAAAARKAGADVTVLESLEQPLLRVLGPKMGAMFADLHRSQGVDLRTGVTVEAIEGEGSVSGVRLGSGETLPTDVVVVGIGAAPSVELASDAGLKINDGVVVDASGRTSDEHVYAVGDVARYPDALSGKEIRVEHWANALNHPASVAAAILGEDASYDDLPYFFSDQYDLGMEYVGLADPSDEVVVRGDLDGRELIAFWVRDGRVQAGMNVNVWDVVDDVKALIRSKQQVDLDRLEDPDVPLTDLID</sequence>
<dbReference type="RefSeq" id="WP_050669923.1">
    <property type="nucleotide sequence ID" value="NZ_LAIR01000002.1"/>
</dbReference>
<evidence type="ECO:0000256" key="3">
    <source>
        <dbReference type="ARBA" id="ARBA00022827"/>
    </source>
</evidence>
<dbReference type="EMBL" id="LAIR01000002">
    <property type="protein sequence ID" value="KNX37558.1"/>
    <property type="molecule type" value="Genomic_DNA"/>
</dbReference>
<evidence type="ECO:0000259" key="5">
    <source>
        <dbReference type="Pfam" id="PF07992"/>
    </source>
</evidence>
<feature type="domain" description="Reductase C-terminal" evidence="6">
    <location>
        <begin position="322"/>
        <end position="405"/>
    </location>
</feature>
<evidence type="ECO:0000259" key="6">
    <source>
        <dbReference type="Pfam" id="PF14759"/>
    </source>
</evidence>
<comment type="cofactor">
    <cofactor evidence="1">
        <name>FAD</name>
        <dbReference type="ChEBI" id="CHEBI:57692"/>
    </cofactor>
</comment>
<dbReference type="OrthoDB" id="1145at2"/>
<comment type="caution">
    <text evidence="7">The sequence shown here is derived from an EMBL/GenBank/DDBJ whole genome shotgun (WGS) entry which is preliminary data.</text>
</comment>
<name>A0A0L6CJ82_9MICO</name>
<reference evidence="8" key="1">
    <citation type="submission" date="2015-03" db="EMBL/GenBank/DDBJ databases">
        <title>Luteipulveratus halotolerans sp. nov., a novel actinobacterium (Dermacoccaceae) from Sarawak, Malaysia.</title>
        <authorList>
            <person name="Juboi H."/>
            <person name="Basik A."/>
            <person name="Shamsul S.S."/>
            <person name="Arnold P."/>
            <person name="Schmitt E.K."/>
            <person name="Sanglier J.-J."/>
            <person name="Yeo T."/>
        </authorList>
    </citation>
    <scope>NUCLEOTIDE SEQUENCE [LARGE SCALE GENOMIC DNA]</scope>
    <source>
        <strain evidence="8">C296001</strain>
    </source>
</reference>
<dbReference type="PANTHER" id="PTHR43557:SF2">
    <property type="entry name" value="RIESKE DOMAIN-CONTAINING PROTEIN-RELATED"/>
    <property type="match status" value="1"/>
</dbReference>
<protein>
    <submittedName>
        <fullName evidence="7">Pyridine nucleotide-disulfide oxidoreductase</fullName>
    </submittedName>
</protein>
<dbReference type="Gene3D" id="3.50.50.60">
    <property type="entry name" value="FAD/NAD(P)-binding domain"/>
    <property type="match status" value="2"/>
</dbReference>
<keyword evidence="4" id="KW-0560">Oxidoreductase</keyword>
<proteinExistence type="predicted"/>